<evidence type="ECO:0000313" key="2">
    <source>
        <dbReference type="EMBL" id="MFH4981028.1"/>
    </source>
</evidence>
<dbReference type="AlphaFoldDB" id="A0ABD6EVE5"/>
<dbReference type="PANTHER" id="PTHR10796:SF122">
    <property type="entry name" value="SSD DOMAIN-CONTAINING PROTEIN"/>
    <property type="match status" value="1"/>
</dbReference>
<keyword evidence="1" id="KW-0812">Transmembrane</keyword>
<dbReference type="InterPro" id="IPR051697">
    <property type="entry name" value="Patched_domain-protein"/>
</dbReference>
<name>A0ABD6EVE5_9BILA</name>
<sequence length="161" mass="18397">MITGITAREQLSTPFVRLLNFCYKHISRCIAYHPWLVIIFTLIFAITASSKLPFIRIENDIQDFTPYSARARTEYQLYQSYFTGKGEPTIIFVFITPKSGDSVMTLGALRESVVVLDTILDDIALTDSSNNRSYPFSKFCDEFCNSNEPIRQVYVGLNLCH</sequence>
<dbReference type="Proteomes" id="UP001608902">
    <property type="component" value="Unassembled WGS sequence"/>
</dbReference>
<evidence type="ECO:0000256" key="1">
    <source>
        <dbReference type="SAM" id="Phobius"/>
    </source>
</evidence>
<proteinExistence type="predicted"/>
<dbReference type="PANTHER" id="PTHR10796">
    <property type="entry name" value="PATCHED-RELATED"/>
    <property type="match status" value="1"/>
</dbReference>
<gene>
    <name evidence="2" type="ORF">AB6A40_007737</name>
</gene>
<dbReference type="EMBL" id="JBGFUD010006498">
    <property type="protein sequence ID" value="MFH4981028.1"/>
    <property type="molecule type" value="Genomic_DNA"/>
</dbReference>
<evidence type="ECO:0000313" key="3">
    <source>
        <dbReference type="Proteomes" id="UP001608902"/>
    </source>
</evidence>
<keyword evidence="3" id="KW-1185">Reference proteome</keyword>
<protein>
    <submittedName>
        <fullName evidence="2">Uncharacterized protein</fullName>
    </submittedName>
</protein>
<accession>A0ABD6EVE5</accession>
<reference evidence="2 3" key="1">
    <citation type="submission" date="2024-08" db="EMBL/GenBank/DDBJ databases">
        <title>Gnathostoma spinigerum genome.</title>
        <authorList>
            <person name="Gonzalez-Bertolin B."/>
            <person name="Monzon S."/>
            <person name="Zaballos A."/>
            <person name="Jimenez P."/>
            <person name="Dekumyoy P."/>
            <person name="Varona S."/>
            <person name="Cuesta I."/>
            <person name="Sumanam S."/>
            <person name="Adisakwattana P."/>
            <person name="Gasser R.B."/>
            <person name="Hernandez-Gonzalez A."/>
            <person name="Young N.D."/>
            <person name="Perteguer M.J."/>
        </authorList>
    </citation>
    <scope>NUCLEOTIDE SEQUENCE [LARGE SCALE GENOMIC DNA]</scope>
    <source>
        <strain evidence="2">AL3</strain>
        <tissue evidence="2">Liver</tissue>
    </source>
</reference>
<organism evidence="2 3">
    <name type="scientific">Gnathostoma spinigerum</name>
    <dbReference type="NCBI Taxonomy" id="75299"/>
    <lineage>
        <taxon>Eukaryota</taxon>
        <taxon>Metazoa</taxon>
        <taxon>Ecdysozoa</taxon>
        <taxon>Nematoda</taxon>
        <taxon>Chromadorea</taxon>
        <taxon>Rhabditida</taxon>
        <taxon>Spirurina</taxon>
        <taxon>Gnathostomatomorpha</taxon>
        <taxon>Gnathostomatoidea</taxon>
        <taxon>Gnathostomatidae</taxon>
        <taxon>Gnathostoma</taxon>
    </lineage>
</organism>
<keyword evidence="1" id="KW-1133">Transmembrane helix</keyword>
<keyword evidence="1" id="KW-0472">Membrane</keyword>
<feature type="transmembrane region" description="Helical" evidence="1">
    <location>
        <begin position="30"/>
        <end position="48"/>
    </location>
</feature>
<comment type="caution">
    <text evidence="2">The sequence shown here is derived from an EMBL/GenBank/DDBJ whole genome shotgun (WGS) entry which is preliminary data.</text>
</comment>